<dbReference type="eggNOG" id="COG4181">
    <property type="taxonomic scope" value="Bacteria"/>
</dbReference>
<dbReference type="GO" id="GO:1902495">
    <property type="term" value="C:transmembrane transporter complex"/>
    <property type="evidence" value="ECO:0007669"/>
    <property type="project" value="UniProtKB-ARBA"/>
</dbReference>
<sequence>MAPHAEATPTALDAAHALRVDGLGKRVTLPSGELTILDGVGFSIAQGETVAVVGASGSGKSTLLSLLAGLDVPSTGTVTLDGEVLSALDEDGRARVRGAKVGFVFQSFQLLPSLTALENVMLPLELRGDADVEGPARAILEKVGLGPRLHHYPRQLSGGEQQRVALARAFVTRPSLLFADEPTGNLDTTTGQAVIELLFALNAEAGTTLVLVTHDDHLAARCRRQLRLDAGRLVQG</sequence>
<reference evidence="6 7" key="1">
    <citation type="submission" date="2013-08" db="EMBL/GenBank/DDBJ databases">
        <title>Genome sequencing of Lysobacter.</title>
        <authorList>
            <person name="Zhang S."/>
            <person name="Wang G."/>
        </authorList>
    </citation>
    <scope>NUCLEOTIDE SEQUENCE [LARGE SCALE GENOMIC DNA]</scope>
    <source>
        <strain evidence="6 7">GH1-9</strain>
    </source>
</reference>
<dbReference type="PROSITE" id="PS00211">
    <property type="entry name" value="ABC_TRANSPORTER_1"/>
    <property type="match status" value="1"/>
</dbReference>
<gene>
    <name evidence="6" type="ORF">N800_07790</name>
</gene>
<feature type="domain" description="ABC transporter" evidence="5">
    <location>
        <begin position="18"/>
        <end position="236"/>
    </location>
</feature>
<keyword evidence="2" id="KW-0547">Nucleotide-binding</keyword>
<dbReference type="GO" id="GO:0022857">
    <property type="term" value="F:transmembrane transporter activity"/>
    <property type="evidence" value="ECO:0007669"/>
    <property type="project" value="UniProtKB-ARBA"/>
</dbReference>
<dbReference type="EMBL" id="AVPU01000032">
    <property type="protein sequence ID" value="KGM53337.1"/>
    <property type="molecule type" value="Genomic_DNA"/>
</dbReference>
<dbReference type="InterPro" id="IPR027417">
    <property type="entry name" value="P-loop_NTPase"/>
</dbReference>
<dbReference type="SMART" id="SM00382">
    <property type="entry name" value="AAA"/>
    <property type="match status" value="1"/>
</dbReference>
<dbReference type="AlphaFoldDB" id="A0A0A0EW35"/>
<dbReference type="InterPro" id="IPR015854">
    <property type="entry name" value="ABC_transpr_LolD-like"/>
</dbReference>
<evidence type="ECO:0000313" key="6">
    <source>
        <dbReference type="EMBL" id="KGM53337.1"/>
    </source>
</evidence>
<dbReference type="GO" id="GO:0016887">
    <property type="term" value="F:ATP hydrolysis activity"/>
    <property type="evidence" value="ECO:0007669"/>
    <property type="project" value="InterPro"/>
</dbReference>
<dbReference type="Pfam" id="PF00005">
    <property type="entry name" value="ABC_tran"/>
    <property type="match status" value="1"/>
</dbReference>
<dbReference type="STRING" id="1385517.N800_07790"/>
<dbReference type="SUPFAM" id="SSF52540">
    <property type="entry name" value="P-loop containing nucleoside triphosphate hydrolases"/>
    <property type="match status" value="1"/>
</dbReference>
<comment type="caution">
    <text evidence="6">The sequence shown here is derived from an EMBL/GenBank/DDBJ whole genome shotgun (WGS) entry which is preliminary data.</text>
</comment>
<dbReference type="InterPro" id="IPR003439">
    <property type="entry name" value="ABC_transporter-like_ATP-bd"/>
</dbReference>
<evidence type="ECO:0000256" key="2">
    <source>
        <dbReference type="ARBA" id="ARBA00022741"/>
    </source>
</evidence>
<evidence type="ECO:0000256" key="4">
    <source>
        <dbReference type="ARBA" id="ARBA00038388"/>
    </source>
</evidence>
<dbReference type="PANTHER" id="PTHR24220">
    <property type="entry name" value="IMPORT ATP-BINDING PROTEIN"/>
    <property type="match status" value="1"/>
</dbReference>
<evidence type="ECO:0000259" key="5">
    <source>
        <dbReference type="PROSITE" id="PS50893"/>
    </source>
</evidence>
<dbReference type="Proteomes" id="UP000029998">
    <property type="component" value="Unassembled WGS sequence"/>
</dbReference>
<dbReference type="InterPro" id="IPR017911">
    <property type="entry name" value="MacB-like_ATP-bd"/>
</dbReference>
<organism evidence="6 7">
    <name type="scientific">Lysobacter daejeonensis GH1-9</name>
    <dbReference type="NCBI Taxonomy" id="1385517"/>
    <lineage>
        <taxon>Bacteria</taxon>
        <taxon>Pseudomonadati</taxon>
        <taxon>Pseudomonadota</taxon>
        <taxon>Gammaproteobacteria</taxon>
        <taxon>Lysobacterales</taxon>
        <taxon>Lysobacteraceae</taxon>
        <taxon>Aerolutibacter</taxon>
    </lineage>
</organism>
<dbReference type="InterPro" id="IPR017871">
    <property type="entry name" value="ABC_transporter-like_CS"/>
</dbReference>
<keyword evidence="7" id="KW-1185">Reference proteome</keyword>
<dbReference type="GO" id="GO:0005524">
    <property type="term" value="F:ATP binding"/>
    <property type="evidence" value="ECO:0007669"/>
    <property type="project" value="UniProtKB-KW"/>
</dbReference>
<keyword evidence="3" id="KW-0067">ATP-binding</keyword>
<name>A0A0A0EW35_9GAMM</name>
<dbReference type="FunFam" id="3.40.50.300:FF:000032">
    <property type="entry name" value="Export ABC transporter ATP-binding protein"/>
    <property type="match status" value="1"/>
</dbReference>
<proteinExistence type="inferred from homology"/>
<dbReference type="Gene3D" id="3.40.50.300">
    <property type="entry name" value="P-loop containing nucleotide triphosphate hydrolases"/>
    <property type="match status" value="1"/>
</dbReference>
<dbReference type="GO" id="GO:0005886">
    <property type="term" value="C:plasma membrane"/>
    <property type="evidence" value="ECO:0007669"/>
    <property type="project" value="TreeGrafter"/>
</dbReference>
<evidence type="ECO:0000313" key="7">
    <source>
        <dbReference type="Proteomes" id="UP000029998"/>
    </source>
</evidence>
<dbReference type="InterPro" id="IPR003593">
    <property type="entry name" value="AAA+_ATPase"/>
</dbReference>
<evidence type="ECO:0000256" key="3">
    <source>
        <dbReference type="ARBA" id="ARBA00022840"/>
    </source>
</evidence>
<dbReference type="CDD" id="cd03255">
    <property type="entry name" value="ABC_MJ0796_LolCDE_FtsE"/>
    <property type="match status" value="1"/>
</dbReference>
<keyword evidence="1" id="KW-0813">Transport</keyword>
<evidence type="ECO:0000256" key="1">
    <source>
        <dbReference type="ARBA" id="ARBA00022448"/>
    </source>
</evidence>
<protein>
    <submittedName>
        <fullName evidence="6">ABC transporter</fullName>
    </submittedName>
</protein>
<comment type="similarity">
    <text evidence="4">Belongs to the ABC transporter superfamily. Macrolide exporter (TC 3.A.1.122) family.</text>
</comment>
<accession>A0A0A0EW35</accession>
<dbReference type="PROSITE" id="PS50893">
    <property type="entry name" value="ABC_TRANSPORTER_2"/>
    <property type="match status" value="1"/>
</dbReference>